<dbReference type="Proteomes" id="UP001243009">
    <property type="component" value="Unassembled WGS sequence"/>
</dbReference>
<feature type="compositionally biased region" description="Basic and acidic residues" evidence="1">
    <location>
        <begin position="86"/>
        <end position="97"/>
    </location>
</feature>
<comment type="caution">
    <text evidence="3">The sequence shown here is derived from an EMBL/GenBank/DDBJ whole genome shotgun (WGS) entry which is preliminary data.</text>
</comment>
<evidence type="ECO:0000313" key="4">
    <source>
        <dbReference type="Proteomes" id="UP001243009"/>
    </source>
</evidence>
<feature type="signal peptide" evidence="2">
    <location>
        <begin position="1"/>
        <end position="25"/>
    </location>
</feature>
<reference evidence="3 4" key="1">
    <citation type="submission" date="2023-08" db="EMBL/GenBank/DDBJ databases">
        <title>The draft genome sequence of Paracraurococcus sp. LOR1-02.</title>
        <authorList>
            <person name="Kingkaew E."/>
            <person name="Tanasupawat S."/>
        </authorList>
    </citation>
    <scope>NUCLEOTIDE SEQUENCE [LARGE SCALE GENOMIC DNA]</scope>
    <source>
        <strain evidence="3 4">LOR1-02</strain>
    </source>
</reference>
<feature type="region of interest" description="Disordered" evidence="1">
    <location>
        <begin position="79"/>
        <end position="115"/>
    </location>
</feature>
<gene>
    <name evidence="3" type="ORF">Q7A36_33530</name>
</gene>
<sequence>MRRRIGTALLLAMLAGAARVPGAAAEDMQVIQGGEHFEVQWSGGPRDNLAGGGSARMVGGGEDRGLAYEPGSVFGQRSLATMSGGGEDRTITRRDPDPPATMLAQPVPGAPLRRR</sequence>
<name>A0ABT9EAU4_9PROT</name>
<dbReference type="RefSeq" id="WP_305108157.1">
    <property type="nucleotide sequence ID" value="NZ_JAUTWS010000080.1"/>
</dbReference>
<organism evidence="3 4">
    <name type="scientific">Paracraurococcus lichenis</name>
    <dbReference type="NCBI Taxonomy" id="3064888"/>
    <lineage>
        <taxon>Bacteria</taxon>
        <taxon>Pseudomonadati</taxon>
        <taxon>Pseudomonadota</taxon>
        <taxon>Alphaproteobacteria</taxon>
        <taxon>Acetobacterales</taxon>
        <taxon>Roseomonadaceae</taxon>
        <taxon>Paracraurococcus</taxon>
    </lineage>
</organism>
<feature type="chain" id="PRO_5046391460" evidence="2">
    <location>
        <begin position="26"/>
        <end position="115"/>
    </location>
</feature>
<protein>
    <submittedName>
        <fullName evidence="3">Uncharacterized protein</fullName>
    </submittedName>
</protein>
<evidence type="ECO:0000256" key="2">
    <source>
        <dbReference type="SAM" id="SignalP"/>
    </source>
</evidence>
<evidence type="ECO:0000313" key="3">
    <source>
        <dbReference type="EMBL" id="MDO9713298.1"/>
    </source>
</evidence>
<keyword evidence="4" id="KW-1185">Reference proteome</keyword>
<accession>A0ABT9EAU4</accession>
<feature type="compositionally biased region" description="Gly residues" evidence="1">
    <location>
        <begin position="50"/>
        <end position="60"/>
    </location>
</feature>
<evidence type="ECO:0000256" key="1">
    <source>
        <dbReference type="SAM" id="MobiDB-lite"/>
    </source>
</evidence>
<keyword evidence="2" id="KW-0732">Signal</keyword>
<feature type="region of interest" description="Disordered" evidence="1">
    <location>
        <begin position="42"/>
        <end position="64"/>
    </location>
</feature>
<dbReference type="EMBL" id="JAUTWS010000080">
    <property type="protein sequence ID" value="MDO9713298.1"/>
    <property type="molecule type" value="Genomic_DNA"/>
</dbReference>
<proteinExistence type="predicted"/>